<proteinExistence type="predicted"/>
<feature type="compositionally biased region" description="Basic and acidic residues" evidence="1">
    <location>
        <begin position="71"/>
        <end position="84"/>
    </location>
</feature>
<evidence type="ECO:0000313" key="3">
    <source>
        <dbReference type="Proteomes" id="UP000031599"/>
    </source>
</evidence>
<organism evidence="2 3">
    <name type="scientific">Enhygromyxa salina</name>
    <dbReference type="NCBI Taxonomy" id="215803"/>
    <lineage>
        <taxon>Bacteria</taxon>
        <taxon>Pseudomonadati</taxon>
        <taxon>Myxococcota</taxon>
        <taxon>Polyangia</taxon>
        <taxon>Nannocystales</taxon>
        <taxon>Nannocystaceae</taxon>
        <taxon>Enhygromyxa</taxon>
    </lineage>
</organism>
<comment type="caution">
    <text evidence="2">The sequence shown here is derived from an EMBL/GenBank/DDBJ whole genome shotgun (WGS) entry which is preliminary data.</text>
</comment>
<reference evidence="2 3" key="1">
    <citation type="submission" date="2014-12" db="EMBL/GenBank/DDBJ databases">
        <title>Genome assembly of Enhygromyxa salina DSM 15201.</title>
        <authorList>
            <person name="Sharma G."/>
            <person name="Subramanian S."/>
        </authorList>
    </citation>
    <scope>NUCLEOTIDE SEQUENCE [LARGE SCALE GENOMIC DNA]</scope>
    <source>
        <strain evidence="2 3">DSM 15201</strain>
    </source>
</reference>
<accession>A0A0C2DDW9</accession>
<dbReference type="RefSeq" id="WP_052545985.1">
    <property type="nucleotide sequence ID" value="NZ_JMCC02000001.1"/>
</dbReference>
<evidence type="ECO:0000256" key="1">
    <source>
        <dbReference type="SAM" id="MobiDB-lite"/>
    </source>
</evidence>
<evidence type="ECO:0000313" key="2">
    <source>
        <dbReference type="EMBL" id="KIG19635.1"/>
    </source>
</evidence>
<name>A0A0C2DDW9_9BACT</name>
<feature type="region of interest" description="Disordered" evidence="1">
    <location>
        <begin position="59"/>
        <end position="84"/>
    </location>
</feature>
<dbReference type="Proteomes" id="UP000031599">
    <property type="component" value="Unassembled WGS sequence"/>
</dbReference>
<gene>
    <name evidence="2" type="ORF">DB30_00144</name>
</gene>
<sequence length="84" mass="9258">MSPVSMAPEDVRARLRRASDLADLRPEHRLDAKLDMSPRGVRRRLQIASELRDLCNALARAGRGEPAPTRGEADTERDGEPGPT</sequence>
<dbReference type="AlphaFoldDB" id="A0A0C2DDW9"/>
<dbReference type="EMBL" id="JMCC02000001">
    <property type="protein sequence ID" value="KIG19635.1"/>
    <property type="molecule type" value="Genomic_DNA"/>
</dbReference>
<protein>
    <submittedName>
        <fullName evidence="2">Uncharacterized protein</fullName>
    </submittedName>
</protein>